<evidence type="ECO:0000256" key="1">
    <source>
        <dbReference type="SAM" id="MobiDB-lite"/>
    </source>
</evidence>
<organism evidence="2 3">
    <name type="scientific">Fukomys damarensis</name>
    <name type="common">Damaraland mole rat</name>
    <name type="synonym">Cryptomys damarensis</name>
    <dbReference type="NCBI Taxonomy" id="885580"/>
    <lineage>
        <taxon>Eukaryota</taxon>
        <taxon>Metazoa</taxon>
        <taxon>Chordata</taxon>
        <taxon>Craniata</taxon>
        <taxon>Vertebrata</taxon>
        <taxon>Euteleostomi</taxon>
        <taxon>Mammalia</taxon>
        <taxon>Eutheria</taxon>
        <taxon>Euarchontoglires</taxon>
        <taxon>Glires</taxon>
        <taxon>Rodentia</taxon>
        <taxon>Hystricomorpha</taxon>
        <taxon>Bathyergidae</taxon>
        <taxon>Fukomys</taxon>
    </lineage>
</organism>
<name>A0A091D4P8_FUKDA</name>
<accession>A0A091D4P8</accession>
<feature type="region of interest" description="Disordered" evidence="1">
    <location>
        <begin position="1"/>
        <end position="46"/>
    </location>
</feature>
<evidence type="ECO:0000313" key="3">
    <source>
        <dbReference type="Proteomes" id="UP000028990"/>
    </source>
</evidence>
<protein>
    <submittedName>
        <fullName evidence="2">Uncharacterized protein</fullName>
    </submittedName>
</protein>
<keyword evidence="3" id="KW-1185">Reference proteome</keyword>
<dbReference type="AlphaFoldDB" id="A0A091D4P8"/>
<proteinExistence type="predicted"/>
<dbReference type="EMBL" id="KN123014">
    <property type="protein sequence ID" value="KFO27074.1"/>
    <property type="molecule type" value="Genomic_DNA"/>
</dbReference>
<reference evidence="2 3" key="1">
    <citation type="submission" date="2013-11" db="EMBL/GenBank/DDBJ databases">
        <title>The Damaraland mole rat (Fukomys damarensis) genome and evolution of African mole rats.</title>
        <authorList>
            <person name="Gladyshev V.N."/>
            <person name="Fang X."/>
        </authorList>
    </citation>
    <scope>NUCLEOTIDE SEQUENCE [LARGE SCALE GENOMIC DNA]</scope>
    <source>
        <tissue evidence="2">Liver</tissue>
    </source>
</reference>
<evidence type="ECO:0000313" key="2">
    <source>
        <dbReference type="EMBL" id="KFO27074.1"/>
    </source>
</evidence>
<sequence>MGAPLPSLLPTRKEPEKLAGQQGAVRPAAAGPPCEPSRTPEAAAKPLRLQPHPGVSYLCGCSSILKNGPEPQKQGHSTRLAIGGVSLFY</sequence>
<dbReference type="Proteomes" id="UP000028990">
    <property type="component" value="Unassembled WGS sequence"/>
</dbReference>
<gene>
    <name evidence="2" type="ORF">H920_11479</name>
</gene>